<name>A0AAE1WEI4_9LAMI</name>
<organism evidence="1 2">
    <name type="scientific">Sesamum angolense</name>
    <dbReference type="NCBI Taxonomy" id="2727404"/>
    <lineage>
        <taxon>Eukaryota</taxon>
        <taxon>Viridiplantae</taxon>
        <taxon>Streptophyta</taxon>
        <taxon>Embryophyta</taxon>
        <taxon>Tracheophyta</taxon>
        <taxon>Spermatophyta</taxon>
        <taxon>Magnoliopsida</taxon>
        <taxon>eudicotyledons</taxon>
        <taxon>Gunneridae</taxon>
        <taxon>Pentapetalae</taxon>
        <taxon>asterids</taxon>
        <taxon>lamiids</taxon>
        <taxon>Lamiales</taxon>
        <taxon>Pedaliaceae</taxon>
        <taxon>Sesamum</taxon>
    </lineage>
</organism>
<reference evidence="1" key="1">
    <citation type="submission" date="2020-06" db="EMBL/GenBank/DDBJ databases">
        <authorList>
            <person name="Li T."/>
            <person name="Hu X."/>
            <person name="Zhang T."/>
            <person name="Song X."/>
            <person name="Zhang H."/>
            <person name="Dai N."/>
            <person name="Sheng W."/>
            <person name="Hou X."/>
            <person name="Wei L."/>
        </authorList>
    </citation>
    <scope>NUCLEOTIDE SEQUENCE</scope>
    <source>
        <strain evidence="1">K16</strain>
        <tissue evidence="1">Leaf</tissue>
    </source>
</reference>
<dbReference type="PANTHER" id="PTHR35510">
    <property type="entry name" value="DBH-LIKE MONOOXYGENASE"/>
    <property type="match status" value="1"/>
</dbReference>
<dbReference type="Proteomes" id="UP001289374">
    <property type="component" value="Unassembled WGS sequence"/>
</dbReference>
<reference evidence="1" key="2">
    <citation type="journal article" date="2024" name="Plant">
        <title>Genomic evolution and insights into agronomic trait innovations of Sesamum species.</title>
        <authorList>
            <person name="Miao H."/>
            <person name="Wang L."/>
            <person name="Qu L."/>
            <person name="Liu H."/>
            <person name="Sun Y."/>
            <person name="Le M."/>
            <person name="Wang Q."/>
            <person name="Wei S."/>
            <person name="Zheng Y."/>
            <person name="Lin W."/>
            <person name="Duan Y."/>
            <person name="Cao H."/>
            <person name="Xiong S."/>
            <person name="Wang X."/>
            <person name="Wei L."/>
            <person name="Li C."/>
            <person name="Ma Q."/>
            <person name="Ju M."/>
            <person name="Zhao R."/>
            <person name="Li G."/>
            <person name="Mu C."/>
            <person name="Tian Q."/>
            <person name="Mei H."/>
            <person name="Zhang T."/>
            <person name="Gao T."/>
            <person name="Zhang H."/>
        </authorList>
    </citation>
    <scope>NUCLEOTIDE SEQUENCE</scope>
    <source>
        <strain evidence="1">K16</strain>
    </source>
</reference>
<dbReference type="EMBL" id="JACGWL010000011">
    <property type="protein sequence ID" value="KAK4391943.1"/>
    <property type="molecule type" value="Genomic_DNA"/>
</dbReference>
<proteinExistence type="predicted"/>
<keyword evidence="2" id="KW-1185">Reference proteome</keyword>
<evidence type="ECO:0000313" key="2">
    <source>
        <dbReference type="Proteomes" id="UP001289374"/>
    </source>
</evidence>
<evidence type="ECO:0000313" key="1">
    <source>
        <dbReference type="EMBL" id="KAK4391943.1"/>
    </source>
</evidence>
<protein>
    <submittedName>
        <fullName evidence="1">Uncharacterized protein</fullName>
    </submittedName>
</protein>
<accession>A0AAE1WEI4</accession>
<dbReference type="PANTHER" id="PTHR35510:SF1">
    <property type="entry name" value="DBH-LIKE MONOOXYGENASE"/>
    <property type="match status" value="1"/>
</dbReference>
<comment type="caution">
    <text evidence="1">The sequence shown here is derived from an EMBL/GenBank/DDBJ whole genome shotgun (WGS) entry which is preliminary data.</text>
</comment>
<dbReference type="AlphaFoldDB" id="A0AAE1WEI4"/>
<gene>
    <name evidence="1" type="ORF">Sango_1972100</name>
</gene>
<sequence>MEGYLPLKLKRKDLEDVNDDFSDFSLSSPARKIRRLDAELPPIIEEEECEIPFEHSLPQEQGFGSNSPGGLKIEELPPEPSNEERAIVLFKPMNTSPLLQTPSNFTVSVNPHLISGLKNQLLWSSQSNSWRLADDEAVENNKSGSSNGCLAVVPWVPSQFSSAPGAGLPPEIDSPEMMDAQEVEESRMDIEDGNVDQRTANDAGGISVSEGFHQWQQQQQQHCLIPQPPHNTTTPIVWYRLLVMAPQNGNLVQAAGLLLMLQL</sequence>